<dbReference type="Gene3D" id="1.50.10.20">
    <property type="match status" value="1"/>
</dbReference>
<comment type="caution">
    <text evidence="1">The sequence shown here is derived from an EMBL/GenBank/DDBJ whole genome shotgun (WGS) entry which is preliminary data.</text>
</comment>
<protein>
    <recommendedName>
        <fullName evidence="3">Lanthionine synthetase C-like protein</fullName>
    </recommendedName>
</protein>
<dbReference type="PRINTS" id="PR01950">
    <property type="entry name" value="LANCSUPER"/>
</dbReference>
<organism evidence="1 2">
    <name type="scientific">Fulvivirga kasyanovii</name>
    <dbReference type="NCBI Taxonomy" id="396812"/>
    <lineage>
        <taxon>Bacteria</taxon>
        <taxon>Pseudomonadati</taxon>
        <taxon>Bacteroidota</taxon>
        <taxon>Cytophagia</taxon>
        <taxon>Cytophagales</taxon>
        <taxon>Fulvivirgaceae</taxon>
        <taxon>Fulvivirga</taxon>
    </lineage>
</organism>
<dbReference type="InterPro" id="IPR007822">
    <property type="entry name" value="LANC-like"/>
</dbReference>
<reference evidence="1 2" key="1">
    <citation type="submission" date="2019-02" db="EMBL/GenBank/DDBJ databases">
        <authorList>
            <person name="Goldberg S.R."/>
            <person name="Haltli B.A."/>
            <person name="Correa H."/>
            <person name="Russell K.G."/>
        </authorList>
    </citation>
    <scope>NUCLEOTIDE SEQUENCE [LARGE SCALE GENOMIC DNA]</scope>
    <source>
        <strain evidence="1 2">JCM 16186</strain>
    </source>
</reference>
<proteinExistence type="predicted"/>
<sequence length="319" mass="36550">MERNYLNDILINYTEEYIDKISIDINSGVYLKNTRFKAFDIYSGTSGCGLFLINLSEHLKEAKYLALAEDVAHWMINHNDISKEVSNSSFYSGYTGISFFYLKLYKATNKMLYKKEAISLLKNNNILKVNNFDLMSGLTGTILGILHCYNLLHELFLLKRINSAIEKLVKEVKVSNYGCYWDEANMNILPLCGLAHGVSGVAFVLTELANYFNNPSFLFLAFEGRQYENSYYDKSLANWPDFRSQFRGNPNTDISRYALGDKAHFEQRPPMTAWCHGAPGIGISRLNMYNMVANINLKNELYNIASKIENSLKENLMHM</sequence>
<keyword evidence="2" id="KW-1185">Reference proteome</keyword>
<dbReference type="Proteomes" id="UP000798808">
    <property type="component" value="Unassembled WGS sequence"/>
</dbReference>
<feature type="non-terminal residue" evidence="1">
    <location>
        <position position="319"/>
    </location>
</feature>
<dbReference type="RefSeq" id="WP_155170718.1">
    <property type="nucleotide sequence ID" value="NZ_SMLW01000441.1"/>
</dbReference>
<evidence type="ECO:0000313" key="2">
    <source>
        <dbReference type="Proteomes" id="UP000798808"/>
    </source>
</evidence>
<name>A0ABW9RKQ3_9BACT</name>
<accession>A0ABW9RKQ3</accession>
<dbReference type="EMBL" id="SMLW01000441">
    <property type="protein sequence ID" value="MTI24677.1"/>
    <property type="molecule type" value="Genomic_DNA"/>
</dbReference>
<dbReference type="Pfam" id="PF05147">
    <property type="entry name" value="LANC_like"/>
    <property type="match status" value="1"/>
</dbReference>
<gene>
    <name evidence="1" type="ORF">E1163_06945</name>
</gene>
<dbReference type="SMART" id="SM01260">
    <property type="entry name" value="LANC_like"/>
    <property type="match status" value="1"/>
</dbReference>
<dbReference type="SUPFAM" id="SSF158745">
    <property type="entry name" value="LanC-like"/>
    <property type="match status" value="1"/>
</dbReference>
<evidence type="ECO:0000313" key="1">
    <source>
        <dbReference type="EMBL" id="MTI24677.1"/>
    </source>
</evidence>
<evidence type="ECO:0008006" key="3">
    <source>
        <dbReference type="Google" id="ProtNLM"/>
    </source>
</evidence>